<keyword evidence="3" id="KW-1185">Reference proteome</keyword>
<dbReference type="EMBL" id="JOJR01000141">
    <property type="protein sequence ID" value="RCN43985.1"/>
    <property type="molecule type" value="Genomic_DNA"/>
</dbReference>
<keyword evidence="1" id="KW-0175">Coiled coil</keyword>
<feature type="coiled-coil region" evidence="1">
    <location>
        <begin position="111"/>
        <end position="145"/>
    </location>
</feature>
<sequence>MADDSATNSSSHSLSTMNAPLRNLVVEANISNNNSPSPHRAVNGALPNTMTMNDAYNHHYTLSEMERAQLQHERDAAVAAYDQVSAQLEQLRTHYTQLHAAYSSVTSNGIHSDVDRQIQQLQSALAVLVEEKTAVQAEMRKVKNDLQQERILNETVSFFSCFLFNHINLEQEALNQDGLLHVLCYRKKCGSQ</sequence>
<evidence type="ECO:0000313" key="3">
    <source>
        <dbReference type="Proteomes" id="UP000252519"/>
    </source>
</evidence>
<dbReference type="Proteomes" id="UP000252519">
    <property type="component" value="Unassembled WGS sequence"/>
</dbReference>
<comment type="caution">
    <text evidence="2">The sequence shown here is derived from an EMBL/GenBank/DDBJ whole genome shotgun (WGS) entry which is preliminary data.</text>
</comment>
<evidence type="ECO:0000256" key="1">
    <source>
        <dbReference type="SAM" id="Coils"/>
    </source>
</evidence>
<evidence type="ECO:0000313" key="2">
    <source>
        <dbReference type="EMBL" id="RCN43985.1"/>
    </source>
</evidence>
<gene>
    <name evidence="2" type="ORF">ANCCAN_10012</name>
</gene>
<organism evidence="2 3">
    <name type="scientific">Ancylostoma caninum</name>
    <name type="common">Dog hookworm</name>
    <dbReference type="NCBI Taxonomy" id="29170"/>
    <lineage>
        <taxon>Eukaryota</taxon>
        <taxon>Metazoa</taxon>
        <taxon>Ecdysozoa</taxon>
        <taxon>Nematoda</taxon>
        <taxon>Chromadorea</taxon>
        <taxon>Rhabditida</taxon>
        <taxon>Rhabditina</taxon>
        <taxon>Rhabditomorpha</taxon>
        <taxon>Strongyloidea</taxon>
        <taxon>Ancylostomatidae</taxon>
        <taxon>Ancylostomatinae</taxon>
        <taxon>Ancylostoma</taxon>
    </lineage>
</organism>
<dbReference type="OrthoDB" id="5978643at2759"/>
<accession>A0A368GLY9</accession>
<reference evidence="2 3" key="1">
    <citation type="submission" date="2014-10" db="EMBL/GenBank/DDBJ databases">
        <title>Draft genome of the hookworm Ancylostoma caninum.</title>
        <authorList>
            <person name="Mitreva M."/>
        </authorList>
    </citation>
    <scope>NUCLEOTIDE SEQUENCE [LARGE SCALE GENOMIC DNA]</scope>
    <source>
        <strain evidence="2 3">Baltimore</strain>
    </source>
</reference>
<dbReference type="AlphaFoldDB" id="A0A368GLY9"/>
<evidence type="ECO:0008006" key="4">
    <source>
        <dbReference type="Google" id="ProtNLM"/>
    </source>
</evidence>
<dbReference type="STRING" id="29170.A0A368GLY9"/>
<name>A0A368GLY9_ANCCA</name>
<proteinExistence type="predicted"/>
<protein>
    <recommendedName>
        <fullName evidence="4">Golgin subfamily A conserved domain-containing protein</fullName>
    </recommendedName>
</protein>